<proteinExistence type="predicted"/>
<sequence length="179" mass="18614">MAPTPQTLTQHPEKPTQQADNQQLPHLLQALLSCRQQAAMSKLLEELLGIHRDATDGLERGSPGNSALDAAGISEHKIQVLGNSGGAPDAVGGFGNSGTWISDEILAGDAGVFWVLDNGSGKTVLLLRASGSRSAFWLGSGSTGRRSSGIKLRRAFLGLAAAASSSYSVVVSADGRYKM</sequence>
<comment type="caution">
    <text evidence="1">The sequence shown here is derived from an EMBL/GenBank/DDBJ whole genome shotgun (WGS) entry which is preliminary data.</text>
</comment>
<reference evidence="1 2" key="1">
    <citation type="submission" date="2019-03" db="EMBL/GenBank/DDBJ databases">
        <title>First draft genome of Liparis tanakae, snailfish: a comprehensive survey of snailfish specific genes.</title>
        <authorList>
            <person name="Kim W."/>
            <person name="Song I."/>
            <person name="Jeong J.-H."/>
            <person name="Kim D."/>
            <person name="Kim S."/>
            <person name="Ryu S."/>
            <person name="Song J.Y."/>
            <person name="Lee S.K."/>
        </authorList>
    </citation>
    <scope>NUCLEOTIDE SEQUENCE [LARGE SCALE GENOMIC DNA]</scope>
    <source>
        <tissue evidence="1">Muscle</tissue>
    </source>
</reference>
<organism evidence="1 2">
    <name type="scientific">Liparis tanakae</name>
    <name type="common">Tanaka's snailfish</name>
    <dbReference type="NCBI Taxonomy" id="230148"/>
    <lineage>
        <taxon>Eukaryota</taxon>
        <taxon>Metazoa</taxon>
        <taxon>Chordata</taxon>
        <taxon>Craniata</taxon>
        <taxon>Vertebrata</taxon>
        <taxon>Euteleostomi</taxon>
        <taxon>Actinopterygii</taxon>
        <taxon>Neopterygii</taxon>
        <taxon>Teleostei</taxon>
        <taxon>Neoteleostei</taxon>
        <taxon>Acanthomorphata</taxon>
        <taxon>Eupercaria</taxon>
        <taxon>Perciformes</taxon>
        <taxon>Cottioidei</taxon>
        <taxon>Cottales</taxon>
        <taxon>Liparidae</taxon>
        <taxon>Liparis</taxon>
    </lineage>
</organism>
<dbReference type="EMBL" id="SRLO01000110">
    <property type="protein sequence ID" value="TNN74807.1"/>
    <property type="molecule type" value="Genomic_DNA"/>
</dbReference>
<gene>
    <name evidence="1" type="ORF">EYF80_014907</name>
</gene>
<evidence type="ECO:0000313" key="2">
    <source>
        <dbReference type="Proteomes" id="UP000314294"/>
    </source>
</evidence>
<protein>
    <submittedName>
        <fullName evidence="1">Uncharacterized protein</fullName>
    </submittedName>
</protein>
<dbReference type="Proteomes" id="UP000314294">
    <property type="component" value="Unassembled WGS sequence"/>
</dbReference>
<dbReference type="AlphaFoldDB" id="A0A4Z2IA22"/>
<evidence type="ECO:0000313" key="1">
    <source>
        <dbReference type="EMBL" id="TNN74807.1"/>
    </source>
</evidence>
<accession>A0A4Z2IA22</accession>
<keyword evidence="2" id="KW-1185">Reference proteome</keyword>
<name>A0A4Z2IA22_9TELE</name>